<protein>
    <submittedName>
        <fullName evidence="3">Uncharacterized protein</fullName>
    </submittedName>
</protein>
<feature type="region of interest" description="Disordered" evidence="2">
    <location>
        <begin position="1"/>
        <end position="20"/>
    </location>
</feature>
<accession>A0AAE0CYJ8</accession>
<name>A0AAE0CYJ8_COLKA</name>
<organism evidence="3 4">
    <name type="scientific">Colletotrichum kahawae</name>
    <name type="common">Coffee berry disease fungus</name>
    <dbReference type="NCBI Taxonomy" id="34407"/>
    <lineage>
        <taxon>Eukaryota</taxon>
        <taxon>Fungi</taxon>
        <taxon>Dikarya</taxon>
        <taxon>Ascomycota</taxon>
        <taxon>Pezizomycotina</taxon>
        <taxon>Sordariomycetes</taxon>
        <taxon>Hypocreomycetidae</taxon>
        <taxon>Glomerellales</taxon>
        <taxon>Glomerellaceae</taxon>
        <taxon>Colletotrichum</taxon>
        <taxon>Colletotrichum gloeosporioides species complex</taxon>
    </lineage>
</organism>
<comment type="caution">
    <text evidence="3">The sequence shown here is derived from an EMBL/GenBank/DDBJ whole genome shotgun (WGS) entry which is preliminary data.</text>
</comment>
<evidence type="ECO:0000313" key="3">
    <source>
        <dbReference type="EMBL" id="KAK2728898.1"/>
    </source>
</evidence>
<proteinExistence type="predicted"/>
<dbReference type="CDD" id="cd00067">
    <property type="entry name" value="GAL4"/>
    <property type="match status" value="1"/>
</dbReference>
<dbReference type="EMBL" id="VYYT01000875">
    <property type="protein sequence ID" value="KAK2728898.1"/>
    <property type="molecule type" value="Genomic_DNA"/>
</dbReference>
<dbReference type="GO" id="GO:0000981">
    <property type="term" value="F:DNA-binding transcription factor activity, RNA polymerase II-specific"/>
    <property type="evidence" value="ECO:0007669"/>
    <property type="project" value="InterPro"/>
</dbReference>
<evidence type="ECO:0000313" key="4">
    <source>
        <dbReference type="Proteomes" id="UP001281614"/>
    </source>
</evidence>
<sequence length="695" mass="77295">MAAANMADMPPTSSQSHFDKFTNFVPDNTASFDDEFARLASSQNWCDETRPNCLACVRRGVECSGYDRTISFKDVTALVAESSRKFETARWSALRLEDARRRRRRTEEARGAPSGGTQGPAPSTLAPLSPHLTTDGWSGGAFALPWPLFATSSGPGLEILQSGDPDVGDVGPLREATPLLGRAMHEDQSTNESSPEDFTLPAWDEFIVSQEPSTDSTSSSDSLLGEPTTDCQLSLPVEEALIHHFDKKIAPTIPVALAFTNLFQRSSCFRAAVLALSASNLQLAQRLPLDLESLRRVCDDKSVWIYYDTAVKDLQAQLQHVEQRSSEELAGAALLLAYHEIEAGTALGIRNHASGLDAIASKLDFAASSVPELFKAWRMLRYDVRFMMTPTRKTYNPVDNYDVSSLLDPQLAIRDILSRLHNMYARHAMEASFDPTANTDGPSASEQAAMWIRSSLGRECDHRNYQRGDFHKDSLTRETVLHSCDTFSRRLDSWHRALCDHDLPIARLGTDEDFVSGPSFEPVVTYRFADERKALDYMLYLVSRMIVTYLRSVFDPAVSASATNTWAKLILGIVCGMDVHQRQQFTVLRVDNILSVTAKLCESTNFATTVLDYLLPKIIGPGLTGPDMVGWAYLKSTLELGVREKRRGRALRFILDGTEEDSSIWEIVARHHVVAFGDYNGKGYFRDCYVIDCLP</sequence>
<keyword evidence="1" id="KW-0539">Nucleus</keyword>
<dbReference type="PANTHER" id="PTHR37534">
    <property type="entry name" value="TRANSCRIPTIONAL ACTIVATOR PROTEIN UGA3"/>
    <property type="match status" value="1"/>
</dbReference>
<feature type="region of interest" description="Disordered" evidence="2">
    <location>
        <begin position="101"/>
        <end position="132"/>
    </location>
</feature>
<gene>
    <name evidence="3" type="ORF">CKAH01_10726</name>
</gene>
<dbReference type="PANTHER" id="PTHR37534:SF46">
    <property type="entry name" value="ZN(II)2CYS6 TRANSCRIPTION FACTOR (EUROFUNG)"/>
    <property type="match status" value="1"/>
</dbReference>
<dbReference type="InterPro" id="IPR001138">
    <property type="entry name" value="Zn2Cys6_DnaBD"/>
</dbReference>
<evidence type="ECO:0000256" key="1">
    <source>
        <dbReference type="ARBA" id="ARBA00023242"/>
    </source>
</evidence>
<dbReference type="AlphaFoldDB" id="A0AAE0CYJ8"/>
<dbReference type="Proteomes" id="UP001281614">
    <property type="component" value="Unassembled WGS sequence"/>
</dbReference>
<keyword evidence="4" id="KW-1185">Reference proteome</keyword>
<dbReference type="GO" id="GO:0008270">
    <property type="term" value="F:zinc ion binding"/>
    <property type="evidence" value="ECO:0007669"/>
    <property type="project" value="InterPro"/>
</dbReference>
<reference evidence="3" key="1">
    <citation type="submission" date="2023-02" db="EMBL/GenBank/DDBJ databases">
        <title>Colletotrichum kahawae CIFC_Que2 genome sequencing and assembly.</title>
        <authorList>
            <person name="Baroncelli R."/>
        </authorList>
    </citation>
    <scope>NUCLEOTIDE SEQUENCE</scope>
    <source>
        <strain evidence="3">CIFC_Que2</strain>
    </source>
</reference>
<evidence type="ECO:0000256" key="2">
    <source>
        <dbReference type="SAM" id="MobiDB-lite"/>
    </source>
</evidence>
<feature type="compositionally biased region" description="Basic and acidic residues" evidence="2">
    <location>
        <begin position="101"/>
        <end position="110"/>
    </location>
</feature>